<evidence type="ECO:0000256" key="4">
    <source>
        <dbReference type="ARBA" id="ARBA00018116"/>
    </source>
</evidence>
<evidence type="ECO:0000256" key="10">
    <source>
        <dbReference type="ARBA" id="ARBA00023128"/>
    </source>
</evidence>
<evidence type="ECO:0000256" key="9">
    <source>
        <dbReference type="ARBA" id="ARBA00023054"/>
    </source>
</evidence>
<name>A0A3N4JGL2_9PEZI</name>
<evidence type="ECO:0000256" key="2">
    <source>
        <dbReference type="ARBA" id="ARBA00010877"/>
    </source>
</evidence>
<evidence type="ECO:0000313" key="15">
    <source>
        <dbReference type="EMBL" id="RPA97405.1"/>
    </source>
</evidence>
<feature type="region of interest" description="Disordered" evidence="14">
    <location>
        <begin position="1"/>
        <end position="163"/>
    </location>
</feature>
<evidence type="ECO:0000256" key="13">
    <source>
        <dbReference type="RuleBase" id="RU363000"/>
    </source>
</evidence>
<organism evidence="15 16">
    <name type="scientific">Choiromyces venosus 120613-1</name>
    <dbReference type="NCBI Taxonomy" id="1336337"/>
    <lineage>
        <taxon>Eukaryota</taxon>
        <taxon>Fungi</taxon>
        <taxon>Dikarya</taxon>
        <taxon>Ascomycota</taxon>
        <taxon>Pezizomycotina</taxon>
        <taxon>Pezizomycetes</taxon>
        <taxon>Pezizales</taxon>
        <taxon>Tuberaceae</taxon>
        <taxon>Choiromyces</taxon>
    </lineage>
</organism>
<dbReference type="Pfam" id="PF09731">
    <property type="entry name" value="Mitofilin"/>
    <property type="match status" value="2"/>
</dbReference>
<evidence type="ECO:0000256" key="11">
    <source>
        <dbReference type="ARBA" id="ARBA00023136"/>
    </source>
</evidence>
<comment type="subcellular location">
    <subcellularLocation>
        <location evidence="1 13">Mitochondrion inner membrane</location>
        <topology evidence="1 13">Single-pass membrane protein</topology>
    </subcellularLocation>
</comment>
<feature type="region of interest" description="Disordered" evidence="14">
    <location>
        <begin position="309"/>
        <end position="338"/>
    </location>
</feature>
<keyword evidence="5 13" id="KW-0812">Transmembrane</keyword>
<dbReference type="InterPro" id="IPR019133">
    <property type="entry name" value="MIC60"/>
</dbReference>
<keyword evidence="7" id="KW-0809">Transit peptide</keyword>
<keyword evidence="10 13" id="KW-0496">Mitochondrion</keyword>
<comment type="subunit">
    <text evidence="3 13">Component of the mitochondrial contact site and cristae organizing system (MICOS) complex.</text>
</comment>
<dbReference type="OrthoDB" id="10261039at2759"/>
<feature type="compositionally biased region" description="Basic and acidic residues" evidence="14">
    <location>
        <begin position="309"/>
        <end position="327"/>
    </location>
</feature>
<evidence type="ECO:0000256" key="12">
    <source>
        <dbReference type="ARBA" id="ARBA00025571"/>
    </source>
</evidence>
<dbReference type="Proteomes" id="UP000276215">
    <property type="component" value="Unassembled WGS sequence"/>
</dbReference>
<feature type="compositionally biased region" description="Pro residues" evidence="14">
    <location>
        <begin position="143"/>
        <end position="160"/>
    </location>
</feature>
<dbReference type="AlphaFoldDB" id="A0A3N4JGL2"/>
<keyword evidence="11 13" id="KW-0472">Membrane</keyword>
<comment type="similarity">
    <text evidence="2 13">Belongs to the MICOS complex subunit Mic60 family.</text>
</comment>
<evidence type="ECO:0000313" key="16">
    <source>
        <dbReference type="Proteomes" id="UP000276215"/>
    </source>
</evidence>
<evidence type="ECO:0000256" key="1">
    <source>
        <dbReference type="ARBA" id="ARBA00004434"/>
    </source>
</evidence>
<evidence type="ECO:0000256" key="6">
    <source>
        <dbReference type="ARBA" id="ARBA00022792"/>
    </source>
</evidence>
<keyword evidence="16" id="KW-1185">Reference proteome</keyword>
<dbReference type="PANTHER" id="PTHR15415:SF7">
    <property type="entry name" value="MICOS COMPLEX SUBUNIT MIC60"/>
    <property type="match status" value="1"/>
</dbReference>
<feature type="transmembrane region" description="Helical" evidence="13">
    <location>
        <begin position="171"/>
        <end position="191"/>
    </location>
</feature>
<protein>
    <recommendedName>
        <fullName evidence="4 13">MICOS complex subunit MIC60</fullName>
    </recommendedName>
    <alternativeName>
        <fullName evidence="13">Mitofilin</fullName>
    </alternativeName>
</protein>
<evidence type="ECO:0000256" key="14">
    <source>
        <dbReference type="SAM" id="MobiDB-lite"/>
    </source>
</evidence>
<comment type="function">
    <text evidence="12">Component of the MICOS complex, a large protein complex of the mitochondrial inner membrane that plays crucial roles in the maintenance of crista junctions, inner membrane architecture, and formation of contact sites to the outer membrane. Plays a role in keeping cristae membranes connected to the inner boundary membrane. Also promotes protein import via the mitochondrial intermembrane space assembly (MIA) pathway.</text>
</comment>
<gene>
    <name evidence="15" type="ORF">L873DRAFT_1829083</name>
</gene>
<dbReference type="GO" id="GO:0042407">
    <property type="term" value="P:cristae formation"/>
    <property type="evidence" value="ECO:0007669"/>
    <property type="project" value="TreeGrafter"/>
</dbReference>
<keyword evidence="8 13" id="KW-1133">Transmembrane helix</keyword>
<evidence type="ECO:0000256" key="8">
    <source>
        <dbReference type="ARBA" id="ARBA00022989"/>
    </source>
</evidence>
<dbReference type="STRING" id="1336337.A0A3N4JGL2"/>
<feature type="compositionally biased region" description="Low complexity" evidence="14">
    <location>
        <begin position="84"/>
        <end position="111"/>
    </location>
</feature>
<accession>A0A3N4JGL2</accession>
<dbReference type="EMBL" id="ML120405">
    <property type="protein sequence ID" value="RPA97405.1"/>
    <property type="molecule type" value="Genomic_DNA"/>
</dbReference>
<evidence type="ECO:0000256" key="3">
    <source>
        <dbReference type="ARBA" id="ARBA00011875"/>
    </source>
</evidence>
<keyword evidence="6 13" id="KW-0999">Mitochondrion inner membrane</keyword>
<dbReference type="PANTHER" id="PTHR15415">
    <property type="entry name" value="MITOFILIN"/>
    <property type="match status" value="1"/>
</dbReference>
<evidence type="ECO:0000256" key="5">
    <source>
        <dbReference type="ARBA" id="ARBA00022692"/>
    </source>
</evidence>
<evidence type="ECO:0000256" key="7">
    <source>
        <dbReference type="ARBA" id="ARBA00022946"/>
    </source>
</evidence>
<keyword evidence="9" id="KW-0175">Coiled coil</keyword>
<sequence length="703" mass="76829">MLRLSSSASARVIGSSSRSIANRHQRHSLKLQQTQYQQQRFLADTKVPQPGANTNTKGSIKDVKPPVLPGGASPAAPSKPPPAAAASPVSPTPKQTTTPVTPSSTSPTQVPLTPPSPVKTKTSPLVSASKVPPPPTTGAGSSTPPPPPPSPVSSPVVPPKGPKKTHRFRNFVVGFTFLTGLSFAGGVFYSLKSDNFHDFFTEYIPFGEEAVLYFEEREFRRRFPNALSRVAPPPIDSPKVVIPKASGATWKVLEPAEDKKVTDVGKHGPHISARGTVEQGKARANAIDAPIRSGTDATQPATAKVIDEKPLPPRKDAASVEAVEKPGKPKTPTGQIAPVDMKDVEDPVVQDLAKVVNSIITLVNKSESPNAFDSVIATAKSELSRLNSQISSIKQGLEKTVKEKDLEFTTAAQGLLMNVDDEITNIEHKWREEFENEREKLAQSYREKLHTELQRSAELAEHRLRNELLEQAITTKRKWIGEVEDRVEHERNGRLGKLKELSESVEELSKLSTAWTDILDASLKTQQMHVALEAVRAAYESPEQPNPFLRELAALKEVADDDEVVRAAIASINPLAYQKGVSTPTQLIDRFRRVSDEVRKASLLPEDAGVASHAASWVLSKILFRKKGLAQGDDVESILTRTETYLEEGDIDNAAREMNQLNGWARVLAKDWLKEARSLLEVQQAVEVISAEARLQSLRAHKP</sequence>
<reference evidence="15 16" key="1">
    <citation type="journal article" date="2018" name="Nat. Ecol. Evol.">
        <title>Pezizomycetes genomes reveal the molecular basis of ectomycorrhizal truffle lifestyle.</title>
        <authorList>
            <person name="Murat C."/>
            <person name="Payen T."/>
            <person name="Noel B."/>
            <person name="Kuo A."/>
            <person name="Morin E."/>
            <person name="Chen J."/>
            <person name="Kohler A."/>
            <person name="Krizsan K."/>
            <person name="Balestrini R."/>
            <person name="Da Silva C."/>
            <person name="Montanini B."/>
            <person name="Hainaut M."/>
            <person name="Levati E."/>
            <person name="Barry K.W."/>
            <person name="Belfiori B."/>
            <person name="Cichocki N."/>
            <person name="Clum A."/>
            <person name="Dockter R.B."/>
            <person name="Fauchery L."/>
            <person name="Guy J."/>
            <person name="Iotti M."/>
            <person name="Le Tacon F."/>
            <person name="Lindquist E.A."/>
            <person name="Lipzen A."/>
            <person name="Malagnac F."/>
            <person name="Mello A."/>
            <person name="Molinier V."/>
            <person name="Miyauchi S."/>
            <person name="Poulain J."/>
            <person name="Riccioni C."/>
            <person name="Rubini A."/>
            <person name="Sitrit Y."/>
            <person name="Splivallo R."/>
            <person name="Traeger S."/>
            <person name="Wang M."/>
            <person name="Zifcakova L."/>
            <person name="Wipf D."/>
            <person name="Zambonelli A."/>
            <person name="Paolocci F."/>
            <person name="Nowrousian M."/>
            <person name="Ottonello S."/>
            <person name="Baldrian P."/>
            <person name="Spatafora J.W."/>
            <person name="Henrissat B."/>
            <person name="Nagy L.G."/>
            <person name="Aury J.M."/>
            <person name="Wincker P."/>
            <person name="Grigoriev I.V."/>
            <person name="Bonfante P."/>
            <person name="Martin F.M."/>
        </authorList>
    </citation>
    <scope>NUCLEOTIDE SEQUENCE [LARGE SCALE GENOMIC DNA]</scope>
    <source>
        <strain evidence="15 16">120613-1</strain>
    </source>
</reference>
<feature type="compositionally biased region" description="Low complexity" evidence="14">
    <location>
        <begin position="1"/>
        <end position="20"/>
    </location>
</feature>
<proteinExistence type="inferred from homology"/>
<dbReference type="GO" id="GO:0061617">
    <property type="term" value="C:MICOS complex"/>
    <property type="evidence" value="ECO:0007669"/>
    <property type="project" value="TreeGrafter"/>
</dbReference>